<dbReference type="SUPFAM" id="SSF143120">
    <property type="entry name" value="YefM-like"/>
    <property type="match status" value="1"/>
</dbReference>
<dbReference type="EMBL" id="FPHY01000134">
    <property type="protein sequence ID" value="SFV87012.1"/>
    <property type="molecule type" value="Genomic_DNA"/>
</dbReference>
<protein>
    <recommendedName>
        <fullName evidence="5">Antitoxin</fullName>
    </recommendedName>
</protein>
<sequence>MLNISSAQAKNEFSQVLQKVQAGEKFVVEYGRKHKKVAMIVPYEEPKKSNTGIKIGLYADNDAFDFKIHDDWEMSTEELLGLE</sequence>
<accession>A0A1W1E1X4</accession>
<evidence type="ECO:0000313" key="3">
    <source>
        <dbReference type="EMBL" id="SFV87962.1"/>
    </source>
</evidence>
<name>A0A1W1E1X4_9ZZZZ</name>
<evidence type="ECO:0008006" key="5">
    <source>
        <dbReference type="Google" id="ProtNLM"/>
    </source>
</evidence>
<evidence type="ECO:0000313" key="2">
    <source>
        <dbReference type="EMBL" id="SFV87012.1"/>
    </source>
</evidence>
<evidence type="ECO:0000256" key="1">
    <source>
        <dbReference type="ARBA" id="ARBA00009981"/>
    </source>
</evidence>
<dbReference type="EMBL" id="FPHZ01000116">
    <property type="protein sequence ID" value="SFV87962.1"/>
    <property type="molecule type" value="Genomic_DNA"/>
</dbReference>
<comment type="similarity">
    <text evidence="1">Belongs to the phD/YefM antitoxin family.</text>
</comment>
<reference evidence="3" key="1">
    <citation type="submission" date="2016-10" db="EMBL/GenBank/DDBJ databases">
        <authorList>
            <person name="de Groot N.N."/>
        </authorList>
    </citation>
    <scope>NUCLEOTIDE SEQUENCE</scope>
</reference>
<dbReference type="InterPro" id="IPR036165">
    <property type="entry name" value="YefM-like_sf"/>
</dbReference>
<organism evidence="3">
    <name type="scientific">hydrothermal vent metagenome</name>
    <dbReference type="NCBI Taxonomy" id="652676"/>
    <lineage>
        <taxon>unclassified sequences</taxon>
        <taxon>metagenomes</taxon>
        <taxon>ecological metagenomes</taxon>
    </lineage>
</organism>
<dbReference type="Gene3D" id="3.40.1620.10">
    <property type="entry name" value="YefM-like domain"/>
    <property type="match status" value="1"/>
</dbReference>
<gene>
    <name evidence="2" type="ORF">MNB_SUP05-SYMBIONT-4-1096</name>
    <name evidence="3" type="ORF">MNB_SUP05-SYMBIONT-5-155</name>
    <name evidence="4" type="ORF">MNB_SUP05-SYMBIONT-7-55</name>
</gene>
<dbReference type="EMBL" id="FPIA01000029">
    <property type="protein sequence ID" value="SFV88295.1"/>
    <property type="molecule type" value="Genomic_DNA"/>
</dbReference>
<proteinExistence type="inferred from homology"/>
<evidence type="ECO:0000313" key="4">
    <source>
        <dbReference type="EMBL" id="SFV88295.1"/>
    </source>
</evidence>
<dbReference type="AlphaFoldDB" id="A0A1W1E1X4"/>